<accession>A0A4Y2T4D4</accession>
<dbReference type="Proteomes" id="UP000499080">
    <property type="component" value="Unassembled WGS sequence"/>
</dbReference>
<evidence type="ECO:0000313" key="2">
    <source>
        <dbReference type="Proteomes" id="UP000499080"/>
    </source>
</evidence>
<gene>
    <name evidence="1" type="ORF">AVEN_54918_1</name>
</gene>
<proteinExistence type="predicted"/>
<reference evidence="1 2" key="1">
    <citation type="journal article" date="2019" name="Sci. Rep.">
        <title>Orb-weaving spider Araneus ventricosus genome elucidates the spidroin gene catalogue.</title>
        <authorList>
            <person name="Kono N."/>
            <person name="Nakamura H."/>
            <person name="Ohtoshi R."/>
            <person name="Moran D.A.P."/>
            <person name="Shinohara A."/>
            <person name="Yoshida Y."/>
            <person name="Fujiwara M."/>
            <person name="Mori M."/>
            <person name="Tomita M."/>
            <person name="Arakawa K."/>
        </authorList>
    </citation>
    <scope>NUCLEOTIDE SEQUENCE [LARGE SCALE GENOMIC DNA]</scope>
</reference>
<comment type="caution">
    <text evidence="1">The sequence shown here is derived from an EMBL/GenBank/DDBJ whole genome shotgun (WGS) entry which is preliminary data.</text>
</comment>
<organism evidence="1 2">
    <name type="scientific">Araneus ventricosus</name>
    <name type="common">Orbweaver spider</name>
    <name type="synonym">Epeira ventricosa</name>
    <dbReference type="NCBI Taxonomy" id="182803"/>
    <lineage>
        <taxon>Eukaryota</taxon>
        <taxon>Metazoa</taxon>
        <taxon>Ecdysozoa</taxon>
        <taxon>Arthropoda</taxon>
        <taxon>Chelicerata</taxon>
        <taxon>Arachnida</taxon>
        <taxon>Araneae</taxon>
        <taxon>Araneomorphae</taxon>
        <taxon>Entelegynae</taxon>
        <taxon>Araneoidea</taxon>
        <taxon>Araneidae</taxon>
        <taxon>Araneus</taxon>
    </lineage>
</organism>
<sequence>MIKPNFIKATVRLPPPLPVSAASLLIKGIAGHSRDVANCRIQNRMTFPGVFDLILFCFTQELVPIFKPKAVSWMLSGMAELSQCWNRAN</sequence>
<evidence type="ECO:0000313" key="1">
    <source>
        <dbReference type="EMBL" id="GBN95468.1"/>
    </source>
</evidence>
<keyword evidence="2" id="KW-1185">Reference proteome</keyword>
<dbReference type="EMBL" id="BGPR01026045">
    <property type="protein sequence ID" value="GBN95468.1"/>
    <property type="molecule type" value="Genomic_DNA"/>
</dbReference>
<name>A0A4Y2T4D4_ARAVE</name>
<protein>
    <submittedName>
        <fullName evidence="1">Uncharacterized protein</fullName>
    </submittedName>
</protein>
<dbReference type="AlphaFoldDB" id="A0A4Y2T4D4"/>